<dbReference type="GO" id="GO:0016757">
    <property type="term" value="F:glycosyltransferase activity"/>
    <property type="evidence" value="ECO:0007669"/>
    <property type="project" value="InterPro"/>
</dbReference>
<dbReference type="PANTHER" id="PTHR46656">
    <property type="entry name" value="PUTATIVE-RELATED"/>
    <property type="match status" value="1"/>
</dbReference>
<reference evidence="3 4" key="1">
    <citation type="submission" date="2017-02" db="EMBL/GenBank/DDBJ databases">
        <title>Whole genome sequencing of Rhodanobacter lindaniclasticus DSM 17932.</title>
        <authorList>
            <person name="Kumar S."/>
            <person name="Patil P."/>
            <person name="Patil P.B."/>
        </authorList>
    </citation>
    <scope>NUCLEOTIDE SEQUENCE [LARGE SCALE GENOMIC DNA]</scope>
    <source>
        <strain evidence="3 4">DSM 17932</strain>
    </source>
</reference>
<protein>
    <recommendedName>
        <fullName evidence="2">Glycosyl transferase family 1 domain-containing protein</fullName>
    </recommendedName>
</protein>
<dbReference type="SUPFAM" id="SSF53756">
    <property type="entry name" value="UDP-Glycosyltransferase/glycogen phosphorylase"/>
    <property type="match status" value="1"/>
</dbReference>
<feature type="domain" description="Glycosyl transferase family 1" evidence="2">
    <location>
        <begin position="226"/>
        <end position="413"/>
    </location>
</feature>
<dbReference type="Proteomes" id="UP000306317">
    <property type="component" value="Unassembled WGS sequence"/>
</dbReference>
<dbReference type="EMBL" id="MWIO01000014">
    <property type="protein sequence ID" value="THD08754.1"/>
    <property type="molecule type" value="Genomic_DNA"/>
</dbReference>
<evidence type="ECO:0000313" key="4">
    <source>
        <dbReference type="Proteomes" id="UP000306317"/>
    </source>
</evidence>
<name>A0A4S3KL26_9GAMM</name>
<dbReference type="Gene3D" id="3.40.50.2000">
    <property type="entry name" value="Glycogen Phosphorylase B"/>
    <property type="match status" value="1"/>
</dbReference>
<evidence type="ECO:0000313" key="3">
    <source>
        <dbReference type="EMBL" id="THD08754.1"/>
    </source>
</evidence>
<dbReference type="Pfam" id="PF00534">
    <property type="entry name" value="Glycos_transf_1"/>
    <property type="match status" value="1"/>
</dbReference>
<dbReference type="AlphaFoldDB" id="A0A4S3KL26"/>
<evidence type="ECO:0000256" key="1">
    <source>
        <dbReference type="SAM" id="MobiDB-lite"/>
    </source>
</evidence>
<dbReference type="InterPro" id="IPR001296">
    <property type="entry name" value="Glyco_trans_1"/>
</dbReference>
<feature type="region of interest" description="Disordered" evidence="1">
    <location>
        <begin position="442"/>
        <end position="461"/>
    </location>
</feature>
<organism evidence="3 4">
    <name type="scientific">Rhodanobacter lindaniclasticus</name>
    <dbReference type="NCBI Taxonomy" id="75310"/>
    <lineage>
        <taxon>Bacteria</taxon>
        <taxon>Pseudomonadati</taxon>
        <taxon>Pseudomonadota</taxon>
        <taxon>Gammaproteobacteria</taxon>
        <taxon>Lysobacterales</taxon>
        <taxon>Rhodanobacteraceae</taxon>
        <taxon>Rhodanobacter</taxon>
    </lineage>
</organism>
<dbReference type="PANTHER" id="PTHR46656:SF3">
    <property type="entry name" value="PUTATIVE-RELATED"/>
    <property type="match status" value="1"/>
</dbReference>
<proteinExistence type="predicted"/>
<evidence type="ECO:0000259" key="2">
    <source>
        <dbReference type="Pfam" id="PF00534"/>
    </source>
</evidence>
<keyword evidence="4" id="KW-1185">Reference proteome</keyword>
<dbReference type="CDD" id="cd03801">
    <property type="entry name" value="GT4_PimA-like"/>
    <property type="match status" value="1"/>
</dbReference>
<comment type="caution">
    <text evidence="3">The sequence shown here is derived from an EMBL/GenBank/DDBJ whole genome shotgun (WGS) entry which is preliminary data.</text>
</comment>
<accession>A0A4S3KL26</accession>
<sequence>MGIALLNLSAWIRRQPWLKAMYRHFPARLRNRTSEVLVARAGQQLKFARTAGWAREPRPPEPVAAIAGGAHAGASGVNIFAYARGQFGLAEGARQYARALLAEGYPVAIHDIDIDIPHGMDDRSLDPHIGAETPYGVNLIFVNPDYLEQATASIGRERLGDRHTIACWFWELEKFPDAWRHALDRVDEVMVSTGFIRHAVAAVTDKPVWSAPLPIGQSPDSGLTRADFGLDEDDFIFLCSFDFNSYLARKNPRAAIDAFRRAFADRRPNVKLLVKSSNGHRHSEKLRVLLNAVGADERIIFRDDVIDREDLGALQRCVDAYVSLHRAEGFGLGLAECMRLGKPAIATAWSGNMEFMTADNSCLVDYQLVPVGEGEYPHPEGQCWAEANVDQAAELMRRLVEDPGFAGRIGTRAAHDIRTRLSPHAAAQEIIRRIESRSSRAGIPPVAAVHSDGAGRWETAP</sequence>
<gene>
    <name evidence="3" type="ORF">B1991_04860</name>
</gene>